<dbReference type="STRING" id="86416.Clopa_3880"/>
<organism evidence="5 6">
    <name type="scientific">Clostridium pasteurianum BC1</name>
    <dbReference type="NCBI Taxonomy" id="86416"/>
    <lineage>
        <taxon>Bacteria</taxon>
        <taxon>Bacillati</taxon>
        <taxon>Bacillota</taxon>
        <taxon>Clostridia</taxon>
        <taxon>Eubacteriales</taxon>
        <taxon>Clostridiaceae</taxon>
        <taxon>Clostridium</taxon>
    </lineage>
</organism>
<gene>
    <name evidence="5" type="ORF">Clopa_3880</name>
</gene>
<keyword evidence="5" id="KW-0378">Hydrolase</keyword>
<dbReference type="InterPro" id="IPR036265">
    <property type="entry name" value="HIT-like_sf"/>
</dbReference>
<protein>
    <submittedName>
        <fullName evidence="5">HIT family hydrolase, diadenosine tetraphosphate hydrolase</fullName>
    </submittedName>
</protein>
<accession>R4K7V6</accession>
<dbReference type="HOGENOM" id="CLU_056776_5_1_9"/>
<dbReference type="InterPro" id="IPR001310">
    <property type="entry name" value="Histidine_triad_HIT"/>
</dbReference>
<dbReference type="KEGG" id="cpas:Clopa_3880"/>
<dbReference type="Proteomes" id="UP000013523">
    <property type="component" value="Chromosome"/>
</dbReference>
<dbReference type="AlphaFoldDB" id="R4K7V6"/>
<keyword evidence="6" id="KW-1185">Reference proteome</keyword>
<dbReference type="PROSITE" id="PS00892">
    <property type="entry name" value="HIT_1"/>
    <property type="match status" value="1"/>
</dbReference>
<proteinExistence type="predicted"/>
<dbReference type="PANTHER" id="PTHR42997">
    <property type="entry name" value="HIT FAMILY HYDROLASE"/>
    <property type="match status" value="1"/>
</dbReference>
<sequence length="124" mass="14426">MSCIFCEYQKREYIAENESAFAIYDKFPVNKGHVLIIPKRHFESFFEATEEEIKDIYSLMHKVKKNIDKELKPEGYNVGVNVGYYAGQTVMHLHVHLIPRYKGDVENPKGGVRNIKEALVRYDG</sequence>
<dbReference type="SUPFAM" id="SSF54197">
    <property type="entry name" value="HIT-like"/>
    <property type="match status" value="1"/>
</dbReference>
<reference evidence="5 6" key="1">
    <citation type="submission" date="2012-01" db="EMBL/GenBank/DDBJ databases">
        <title>Complete sequence of chromosome of Clostridium pasteurianum BC1.</title>
        <authorList>
            <consortium name="US DOE Joint Genome Institute"/>
            <person name="Lucas S."/>
            <person name="Han J."/>
            <person name="Lapidus A."/>
            <person name="Cheng J.-F."/>
            <person name="Goodwin L."/>
            <person name="Pitluck S."/>
            <person name="Peters L."/>
            <person name="Mikhailova N."/>
            <person name="Teshima H."/>
            <person name="Detter J.C."/>
            <person name="Han C."/>
            <person name="Tapia R."/>
            <person name="Land M."/>
            <person name="Hauser L."/>
            <person name="Kyrpides N."/>
            <person name="Ivanova N."/>
            <person name="Pagani I."/>
            <person name="Dunn J."/>
            <person name="Taghavi S."/>
            <person name="Francis A."/>
            <person name="van der Lelie D."/>
            <person name="Woyke T."/>
        </authorList>
    </citation>
    <scope>NUCLEOTIDE SEQUENCE [LARGE SCALE GENOMIC DNA]</scope>
    <source>
        <strain evidence="5 6">BC1</strain>
    </source>
</reference>
<feature type="active site" description="Tele-AMP-histidine intermediate" evidence="1">
    <location>
        <position position="94"/>
    </location>
</feature>
<evidence type="ECO:0000256" key="2">
    <source>
        <dbReference type="PIRSR" id="PIRSR601310-3"/>
    </source>
</evidence>
<dbReference type="PROSITE" id="PS51084">
    <property type="entry name" value="HIT_2"/>
    <property type="match status" value="1"/>
</dbReference>
<dbReference type="Pfam" id="PF01230">
    <property type="entry name" value="HIT"/>
    <property type="match status" value="1"/>
</dbReference>
<dbReference type="OrthoDB" id="9784774at2"/>
<dbReference type="RefSeq" id="WP_015616908.1">
    <property type="nucleotide sequence ID" value="NC_021182.1"/>
</dbReference>
<dbReference type="InterPro" id="IPR011146">
    <property type="entry name" value="HIT-like"/>
</dbReference>
<dbReference type="EMBL" id="CP003261">
    <property type="protein sequence ID" value="AGK98633.1"/>
    <property type="molecule type" value="Genomic_DNA"/>
</dbReference>
<evidence type="ECO:0000313" key="5">
    <source>
        <dbReference type="EMBL" id="AGK98633.1"/>
    </source>
</evidence>
<evidence type="ECO:0000256" key="1">
    <source>
        <dbReference type="PIRSR" id="PIRSR601310-1"/>
    </source>
</evidence>
<dbReference type="GO" id="GO:0016787">
    <property type="term" value="F:hydrolase activity"/>
    <property type="evidence" value="ECO:0007669"/>
    <property type="project" value="UniProtKB-KW"/>
</dbReference>
<dbReference type="PRINTS" id="PR00332">
    <property type="entry name" value="HISTRIAD"/>
</dbReference>
<dbReference type="PATRIC" id="fig|86416.3.peg.3877"/>
<dbReference type="Gene3D" id="3.30.428.10">
    <property type="entry name" value="HIT-like"/>
    <property type="match status" value="1"/>
</dbReference>
<feature type="domain" description="HIT" evidence="4">
    <location>
        <begin position="1"/>
        <end position="107"/>
    </location>
</feature>
<name>R4K7V6_CLOPA</name>
<evidence type="ECO:0000256" key="3">
    <source>
        <dbReference type="PROSITE-ProRule" id="PRU00464"/>
    </source>
</evidence>
<evidence type="ECO:0000313" key="6">
    <source>
        <dbReference type="Proteomes" id="UP000013523"/>
    </source>
</evidence>
<evidence type="ECO:0000259" key="4">
    <source>
        <dbReference type="PROSITE" id="PS51084"/>
    </source>
</evidence>
<dbReference type="eggNOG" id="COG0537">
    <property type="taxonomic scope" value="Bacteria"/>
</dbReference>
<dbReference type="PANTHER" id="PTHR42997:SF1">
    <property type="entry name" value="AP-4-A PHOSPHORYLASE"/>
    <property type="match status" value="1"/>
</dbReference>
<feature type="short sequence motif" description="Histidine triad motif" evidence="2 3">
    <location>
        <begin position="92"/>
        <end position="96"/>
    </location>
</feature>
<dbReference type="InterPro" id="IPR052908">
    <property type="entry name" value="AP-4-A_phosphorylase"/>
</dbReference>
<dbReference type="InterPro" id="IPR019808">
    <property type="entry name" value="Histidine_triad_CS"/>
</dbReference>